<comment type="caution">
    <text evidence="1">The sequence shown here is derived from an EMBL/GenBank/DDBJ whole genome shotgun (WGS) entry which is preliminary data.</text>
</comment>
<dbReference type="EMBL" id="NEVH01006722">
    <property type="protein sequence ID" value="PNF37099.1"/>
    <property type="molecule type" value="Genomic_DNA"/>
</dbReference>
<proteinExistence type="predicted"/>
<protein>
    <submittedName>
        <fullName evidence="1">Uncharacterized protein</fullName>
    </submittedName>
</protein>
<dbReference type="InParanoid" id="A0A2J7R8E2"/>
<gene>
    <name evidence="1" type="ORF">B7P43_G07437</name>
</gene>
<dbReference type="Proteomes" id="UP000235965">
    <property type="component" value="Unassembled WGS sequence"/>
</dbReference>
<dbReference type="AlphaFoldDB" id="A0A2J7R8E2"/>
<reference evidence="1 2" key="1">
    <citation type="submission" date="2017-12" db="EMBL/GenBank/DDBJ databases">
        <title>Hemimetabolous genomes reveal molecular basis of termite eusociality.</title>
        <authorList>
            <person name="Harrison M.C."/>
            <person name="Jongepier E."/>
            <person name="Robertson H.M."/>
            <person name="Arning N."/>
            <person name="Bitard-Feildel T."/>
            <person name="Chao H."/>
            <person name="Childers C.P."/>
            <person name="Dinh H."/>
            <person name="Doddapaneni H."/>
            <person name="Dugan S."/>
            <person name="Gowin J."/>
            <person name="Greiner C."/>
            <person name="Han Y."/>
            <person name="Hu H."/>
            <person name="Hughes D.S.T."/>
            <person name="Huylmans A.-K."/>
            <person name="Kemena C."/>
            <person name="Kremer L.P.M."/>
            <person name="Lee S.L."/>
            <person name="Lopez-Ezquerra A."/>
            <person name="Mallet L."/>
            <person name="Monroy-Kuhn J.M."/>
            <person name="Moser A."/>
            <person name="Murali S.C."/>
            <person name="Muzny D.M."/>
            <person name="Otani S."/>
            <person name="Piulachs M.-D."/>
            <person name="Poelchau M."/>
            <person name="Qu J."/>
            <person name="Schaub F."/>
            <person name="Wada-Katsumata A."/>
            <person name="Worley K.C."/>
            <person name="Xie Q."/>
            <person name="Ylla G."/>
            <person name="Poulsen M."/>
            <person name="Gibbs R.A."/>
            <person name="Schal C."/>
            <person name="Richards S."/>
            <person name="Belles X."/>
            <person name="Korb J."/>
            <person name="Bornberg-Bauer E."/>
        </authorList>
    </citation>
    <scope>NUCLEOTIDE SEQUENCE [LARGE SCALE GENOMIC DNA]</scope>
    <source>
        <tissue evidence="1">Whole body</tissue>
    </source>
</reference>
<organism evidence="1 2">
    <name type="scientific">Cryptotermes secundus</name>
    <dbReference type="NCBI Taxonomy" id="105785"/>
    <lineage>
        <taxon>Eukaryota</taxon>
        <taxon>Metazoa</taxon>
        <taxon>Ecdysozoa</taxon>
        <taxon>Arthropoda</taxon>
        <taxon>Hexapoda</taxon>
        <taxon>Insecta</taxon>
        <taxon>Pterygota</taxon>
        <taxon>Neoptera</taxon>
        <taxon>Polyneoptera</taxon>
        <taxon>Dictyoptera</taxon>
        <taxon>Blattodea</taxon>
        <taxon>Blattoidea</taxon>
        <taxon>Termitoidae</taxon>
        <taxon>Kalotermitidae</taxon>
        <taxon>Cryptotermitinae</taxon>
        <taxon>Cryptotermes</taxon>
    </lineage>
</organism>
<sequence>MNRLESSAKCPFRVLRARGFIRVLCDFTGCPNQNCRTRVCPLDCRQAYAYLNLSTLNITTEEPLVDYQKVYIGCIFEDKKGIESPKQSRLV</sequence>
<accession>A0A2J7R8E2</accession>
<evidence type="ECO:0000313" key="1">
    <source>
        <dbReference type="EMBL" id="PNF37099.1"/>
    </source>
</evidence>
<name>A0A2J7R8E2_9NEOP</name>
<keyword evidence="2" id="KW-1185">Reference proteome</keyword>
<evidence type="ECO:0000313" key="2">
    <source>
        <dbReference type="Proteomes" id="UP000235965"/>
    </source>
</evidence>